<dbReference type="EMBL" id="JBHUMB010000006">
    <property type="protein sequence ID" value="MFD2742901.1"/>
    <property type="molecule type" value="Genomic_DNA"/>
</dbReference>
<dbReference type="PIRSF" id="PIRSF028757">
    <property type="entry name" value="LD-carboxypeptidase"/>
    <property type="match status" value="1"/>
</dbReference>
<gene>
    <name evidence="8" type="ORF">ACFSQ6_05780</name>
</gene>
<keyword evidence="5" id="KW-0720">Serine protease</keyword>
<name>A0ABW5UCR5_9SPHI</name>
<proteinExistence type="inferred from homology"/>
<dbReference type="InterPro" id="IPR027461">
    <property type="entry name" value="Carboxypeptidase_A_C_sf"/>
</dbReference>
<dbReference type="CDD" id="cd07025">
    <property type="entry name" value="Peptidase_S66"/>
    <property type="match status" value="1"/>
</dbReference>
<dbReference type="SUPFAM" id="SSF52317">
    <property type="entry name" value="Class I glutamine amidotransferase-like"/>
    <property type="match status" value="1"/>
</dbReference>
<dbReference type="Gene3D" id="3.40.50.10740">
    <property type="entry name" value="Class I glutamine amidotransferase-like"/>
    <property type="match status" value="1"/>
</dbReference>
<evidence type="ECO:0000256" key="2">
    <source>
        <dbReference type="ARBA" id="ARBA00022645"/>
    </source>
</evidence>
<evidence type="ECO:0000259" key="7">
    <source>
        <dbReference type="Pfam" id="PF17676"/>
    </source>
</evidence>
<keyword evidence="3" id="KW-0645">Protease</keyword>
<accession>A0ABW5UCR5</accession>
<reference evidence="9" key="1">
    <citation type="journal article" date="2019" name="Int. J. Syst. Evol. Microbiol.">
        <title>The Global Catalogue of Microorganisms (GCM) 10K type strain sequencing project: providing services to taxonomists for standard genome sequencing and annotation.</title>
        <authorList>
            <consortium name="The Broad Institute Genomics Platform"/>
            <consortium name="The Broad Institute Genome Sequencing Center for Infectious Disease"/>
            <person name="Wu L."/>
            <person name="Ma J."/>
        </authorList>
    </citation>
    <scope>NUCLEOTIDE SEQUENCE [LARGE SCALE GENOMIC DNA]</scope>
    <source>
        <strain evidence="9">KCTC 42247</strain>
    </source>
</reference>
<keyword evidence="4" id="KW-0378">Hydrolase</keyword>
<dbReference type="Proteomes" id="UP001597418">
    <property type="component" value="Unassembled WGS sequence"/>
</dbReference>
<dbReference type="PANTHER" id="PTHR30237:SF2">
    <property type="entry name" value="MUREIN TETRAPEPTIDE CARBOXYPEPTIDASE"/>
    <property type="match status" value="1"/>
</dbReference>
<evidence type="ECO:0000313" key="9">
    <source>
        <dbReference type="Proteomes" id="UP001597418"/>
    </source>
</evidence>
<evidence type="ECO:0000256" key="3">
    <source>
        <dbReference type="ARBA" id="ARBA00022670"/>
    </source>
</evidence>
<dbReference type="InterPro" id="IPR003507">
    <property type="entry name" value="S66_fam"/>
</dbReference>
<evidence type="ECO:0000256" key="1">
    <source>
        <dbReference type="ARBA" id="ARBA00010233"/>
    </source>
</evidence>
<keyword evidence="2" id="KW-0121">Carboxypeptidase</keyword>
<protein>
    <submittedName>
        <fullName evidence="8">LD-carboxypeptidase</fullName>
    </submittedName>
</protein>
<dbReference type="Pfam" id="PF02016">
    <property type="entry name" value="Peptidase_S66"/>
    <property type="match status" value="1"/>
</dbReference>
<feature type="domain" description="LD-carboxypeptidase C-terminal" evidence="7">
    <location>
        <begin position="171"/>
        <end position="285"/>
    </location>
</feature>
<dbReference type="RefSeq" id="WP_066754639.1">
    <property type="nucleotide sequence ID" value="NZ_JBHUMB010000006.1"/>
</dbReference>
<dbReference type="Gene3D" id="3.50.30.60">
    <property type="entry name" value="LD-carboxypeptidase A C-terminal domain-like"/>
    <property type="match status" value="1"/>
</dbReference>
<feature type="domain" description="LD-carboxypeptidase N-terminal" evidence="6">
    <location>
        <begin position="13"/>
        <end position="128"/>
    </location>
</feature>
<dbReference type="InterPro" id="IPR029062">
    <property type="entry name" value="Class_I_gatase-like"/>
</dbReference>
<evidence type="ECO:0000256" key="5">
    <source>
        <dbReference type="ARBA" id="ARBA00022825"/>
    </source>
</evidence>
<evidence type="ECO:0000256" key="4">
    <source>
        <dbReference type="ARBA" id="ARBA00022801"/>
    </source>
</evidence>
<dbReference type="InterPro" id="IPR040449">
    <property type="entry name" value="Peptidase_S66_N"/>
</dbReference>
<dbReference type="PANTHER" id="PTHR30237">
    <property type="entry name" value="MURAMOYLTETRAPEPTIDE CARBOXYPEPTIDASE"/>
    <property type="match status" value="1"/>
</dbReference>
<keyword evidence="9" id="KW-1185">Reference proteome</keyword>
<evidence type="ECO:0000313" key="8">
    <source>
        <dbReference type="EMBL" id="MFD2742901.1"/>
    </source>
</evidence>
<organism evidence="8 9">
    <name type="scientific">Sphingobacterium populi</name>
    <dbReference type="NCBI Taxonomy" id="1812824"/>
    <lineage>
        <taxon>Bacteria</taxon>
        <taxon>Pseudomonadati</taxon>
        <taxon>Bacteroidota</taxon>
        <taxon>Sphingobacteriia</taxon>
        <taxon>Sphingobacteriales</taxon>
        <taxon>Sphingobacteriaceae</taxon>
        <taxon>Sphingobacterium</taxon>
    </lineage>
</organism>
<sequence length="300" mass="32671">MKTPPYLKQGDTVAIVCTASAVKGGIDDGIRILESWGLRVLVSPSVSASWNTFAGTDALRQQDLQQALDDMTVKAVFAARGGYGTVRIIDAIDFSSFVNNPKWIIGFSDITVLHSHIQRQTNIASIHGQMPKSFEKGTSSSLESLRKALFGEDCTIRYTTASNVHREGQAEGVLIGGNLAILQSILGSPSDPVYEDKILFIEDVGEALYNTDRMLRTLKRANKLAKLRGLIVGGFTAIRESDPPFGQDICQIVMEIVKEYAYPVAFEFPAGHIEDNHALVFGANTILTVSGNTVELTYNT</sequence>
<dbReference type="InterPro" id="IPR040921">
    <property type="entry name" value="Peptidase_S66C"/>
</dbReference>
<evidence type="ECO:0000259" key="6">
    <source>
        <dbReference type="Pfam" id="PF02016"/>
    </source>
</evidence>
<comment type="caution">
    <text evidence="8">The sequence shown here is derived from an EMBL/GenBank/DDBJ whole genome shotgun (WGS) entry which is preliminary data.</text>
</comment>
<dbReference type="Pfam" id="PF17676">
    <property type="entry name" value="Peptidase_S66C"/>
    <property type="match status" value="1"/>
</dbReference>
<dbReference type="InterPro" id="IPR027478">
    <property type="entry name" value="LdcA_N"/>
</dbReference>
<comment type="similarity">
    <text evidence="1">Belongs to the peptidase S66 family.</text>
</comment>
<dbReference type="SUPFAM" id="SSF141986">
    <property type="entry name" value="LD-carboxypeptidase A C-terminal domain-like"/>
    <property type="match status" value="1"/>
</dbReference>